<feature type="domain" description="SnoaL-like" evidence="1">
    <location>
        <begin position="8"/>
        <end position="143"/>
    </location>
</feature>
<evidence type="ECO:0000313" key="2">
    <source>
        <dbReference type="EMBL" id="TQF69022.1"/>
    </source>
</evidence>
<keyword evidence="3" id="KW-1185">Reference proteome</keyword>
<sequence>MDLQHNVERLAATEAIRDLIYQYSHLIDRGELTVVAELFADATYGQCDANGIPIGGLIDRDPAAVLRANESFVQMHGNPPTPGTKHVITNVRVSVADNNIEASAHSYITVLQGTDELPLQPILIGRYFDTFGCIDGRWRFTQRLCRIDRTGDLTAHARRALS</sequence>
<name>A0A541B9L5_9NOCA</name>
<evidence type="ECO:0000313" key="3">
    <source>
        <dbReference type="Proteomes" id="UP000316256"/>
    </source>
</evidence>
<dbReference type="InterPro" id="IPR037401">
    <property type="entry name" value="SnoaL-like"/>
</dbReference>
<protein>
    <submittedName>
        <fullName evidence="2">Nuclear transport factor 2 family protein</fullName>
    </submittedName>
</protein>
<dbReference type="SUPFAM" id="SSF54427">
    <property type="entry name" value="NTF2-like"/>
    <property type="match status" value="1"/>
</dbReference>
<evidence type="ECO:0000259" key="1">
    <source>
        <dbReference type="Pfam" id="PF13577"/>
    </source>
</evidence>
<dbReference type="Proteomes" id="UP000316256">
    <property type="component" value="Unassembled WGS sequence"/>
</dbReference>
<dbReference type="Gene3D" id="3.10.450.50">
    <property type="match status" value="1"/>
</dbReference>
<dbReference type="RefSeq" id="WP_142098371.1">
    <property type="nucleotide sequence ID" value="NZ_VIGH01000004.1"/>
</dbReference>
<dbReference type="AlphaFoldDB" id="A0A541B9L5"/>
<reference evidence="2 3" key="1">
    <citation type="submission" date="2019-06" db="EMBL/GenBank/DDBJ databases">
        <title>Rhodococcus spaelei sp. nov., isolated from a cave.</title>
        <authorList>
            <person name="Lee S.D."/>
        </authorList>
    </citation>
    <scope>NUCLEOTIDE SEQUENCE [LARGE SCALE GENOMIC DNA]</scope>
    <source>
        <strain evidence="2 3">C9-5</strain>
    </source>
</reference>
<dbReference type="Pfam" id="PF13577">
    <property type="entry name" value="SnoaL_4"/>
    <property type="match status" value="1"/>
</dbReference>
<proteinExistence type="predicted"/>
<accession>A0A541B9L5</accession>
<dbReference type="EMBL" id="VIGH01000004">
    <property type="protein sequence ID" value="TQF69022.1"/>
    <property type="molecule type" value="Genomic_DNA"/>
</dbReference>
<organism evidence="2 3">
    <name type="scientific">Rhodococcus spelaei</name>
    <dbReference type="NCBI Taxonomy" id="2546320"/>
    <lineage>
        <taxon>Bacteria</taxon>
        <taxon>Bacillati</taxon>
        <taxon>Actinomycetota</taxon>
        <taxon>Actinomycetes</taxon>
        <taxon>Mycobacteriales</taxon>
        <taxon>Nocardiaceae</taxon>
        <taxon>Rhodococcus</taxon>
    </lineage>
</organism>
<dbReference type="OrthoDB" id="7605094at2"/>
<dbReference type="InterPro" id="IPR032710">
    <property type="entry name" value="NTF2-like_dom_sf"/>
</dbReference>
<comment type="caution">
    <text evidence="2">The sequence shown here is derived from an EMBL/GenBank/DDBJ whole genome shotgun (WGS) entry which is preliminary data.</text>
</comment>
<gene>
    <name evidence="2" type="ORF">FK531_09565</name>
</gene>